<organism evidence="1 2">
    <name type="scientific">Burkholderia pyrrocinia</name>
    <name type="common">Pseudomonas pyrrocinia</name>
    <dbReference type="NCBI Taxonomy" id="60550"/>
    <lineage>
        <taxon>Bacteria</taxon>
        <taxon>Pseudomonadati</taxon>
        <taxon>Pseudomonadota</taxon>
        <taxon>Betaproteobacteria</taxon>
        <taxon>Burkholderiales</taxon>
        <taxon>Burkholderiaceae</taxon>
        <taxon>Burkholderia</taxon>
        <taxon>Burkholderia cepacia complex</taxon>
    </lineage>
</organism>
<keyword evidence="2" id="KW-1185">Reference proteome</keyword>
<evidence type="ECO:0000313" key="1">
    <source>
        <dbReference type="EMBL" id="WZW56673.1"/>
    </source>
</evidence>
<sequence>MPEQVDDADAENRLAQIKALYARREPFALVLDGEEIPRQSPRLMFAYAQWSRDNVVQMRHCVGTIRVEADASRRLAHEEKARAWNASAHTPYPFHVVTARTDAEARATALLEQADCAARAAAVLRSP</sequence>
<dbReference type="RefSeq" id="WP_342310529.1">
    <property type="nucleotide sequence ID" value="NZ_CP150850.1"/>
</dbReference>
<gene>
    <name evidence="1" type="ORF">WN985_29680</name>
</gene>
<dbReference type="Proteomes" id="UP001484179">
    <property type="component" value="Chromosome 2"/>
</dbReference>
<accession>A0ABZ3BN54</accession>
<protein>
    <submittedName>
        <fullName evidence="1">Uncharacterized protein</fullName>
    </submittedName>
</protein>
<evidence type="ECO:0000313" key="2">
    <source>
        <dbReference type="Proteomes" id="UP001484179"/>
    </source>
</evidence>
<reference evidence="1 2" key="1">
    <citation type="submission" date="2024-04" db="EMBL/GenBank/DDBJ databases">
        <title>Biological Control Activity of Plant Growth Promoting Rhizobacteria Burkholderia pyrrocinia BX1 against Tobacco black shank Introduction Tobacco black shank (TBS) caused by the oomycete Phytophthora. nicotianae (P. nicotianae) has become a destructive soil.</title>
        <authorList>
            <person name="Liu X."/>
            <person name="Shu C."/>
        </authorList>
    </citation>
    <scope>NUCLEOTIDE SEQUENCE [LARGE SCALE GENOMIC DNA]</scope>
    <source>
        <strain evidence="1 2">BX1</strain>
    </source>
</reference>
<proteinExistence type="predicted"/>
<dbReference type="EMBL" id="CP150850">
    <property type="protein sequence ID" value="WZW56673.1"/>
    <property type="molecule type" value="Genomic_DNA"/>
</dbReference>
<name>A0ABZ3BN54_BURPY</name>